<dbReference type="EMBL" id="NEVQ01000022">
    <property type="protein sequence ID" value="OZI50742.1"/>
    <property type="molecule type" value="Genomic_DNA"/>
</dbReference>
<proteinExistence type="predicted"/>
<keyword evidence="3" id="KW-1185">Reference proteome</keyword>
<evidence type="ECO:0000313" key="2">
    <source>
        <dbReference type="EMBL" id="OZI50742.1"/>
    </source>
</evidence>
<dbReference type="Proteomes" id="UP000216885">
    <property type="component" value="Unassembled WGS sequence"/>
</dbReference>
<keyword evidence="1" id="KW-0812">Transmembrane</keyword>
<gene>
    <name evidence="2" type="ORF">CAL20_23200</name>
</gene>
<organism evidence="2 3">
    <name type="scientific">Bordetella genomosp. 4</name>
    <dbReference type="NCBI Taxonomy" id="463044"/>
    <lineage>
        <taxon>Bacteria</taxon>
        <taxon>Pseudomonadati</taxon>
        <taxon>Pseudomonadota</taxon>
        <taxon>Betaproteobacteria</taxon>
        <taxon>Burkholderiales</taxon>
        <taxon>Alcaligenaceae</taxon>
        <taxon>Bordetella</taxon>
    </lineage>
</organism>
<dbReference type="InterPro" id="IPR027584">
    <property type="entry name" value="TrbK_RP4"/>
</dbReference>
<sequence length="74" mass="8161">MNVKIYVAVIALVVVVVGAGVSIFGGSKAQMPEVNEQNCQNEVISKIRDSDTRKEFSGKCFKLGTVRKSSRQKW</sequence>
<protein>
    <submittedName>
        <fullName evidence="2">Entry exclusion lipoprotein TrbK</fullName>
    </submittedName>
</protein>
<name>A0A261TNG5_9BORD</name>
<dbReference type="NCBIfam" id="TIGR04359">
    <property type="entry name" value="TrbK_RP4"/>
    <property type="match status" value="1"/>
</dbReference>
<accession>A0A261TNG5</accession>
<comment type="caution">
    <text evidence="2">The sequence shown here is derived from an EMBL/GenBank/DDBJ whole genome shotgun (WGS) entry which is preliminary data.</text>
</comment>
<evidence type="ECO:0000256" key="1">
    <source>
        <dbReference type="SAM" id="Phobius"/>
    </source>
</evidence>
<evidence type="ECO:0000313" key="3">
    <source>
        <dbReference type="Proteomes" id="UP000216885"/>
    </source>
</evidence>
<keyword evidence="1" id="KW-0472">Membrane</keyword>
<reference evidence="2 3" key="1">
    <citation type="submission" date="2017-05" db="EMBL/GenBank/DDBJ databases">
        <title>Complete and WGS of Bordetella genogroups.</title>
        <authorList>
            <person name="Spilker T."/>
            <person name="LiPuma J."/>
        </authorList>
    </citation>
    <scope>NUCLEOTIDE SEQUENCE [LARGE SCALE GENOMIC DNA]</scope>
    <source>
        <strain evidence="2 3">AU9919</strain>
    </source>
</reference>
<keyword evidence="2" id="KW-0449">Lipoprotein</keyword>
<keyword evidence="1" id="KW-1133">Transmembrane helix</keyword>
<feature type="transmembrane region" description="Helical" evidence="1">
    <location>
        <begin position="6"/>
        <end position="25"/>
    </location>
</feature>
<dbReference type="RefSeq" id="WP_094839147.1">
    <property type="nucleotide sequence ID" value="NZ_NEVQ01000022.1"/>
</dbReference>
<dbReference type="AlphaFoldDB" id="A0A261TNG5"/>